<dbReference type="Pfam" id="PF16719">
    <property type="entry name" value="SAWADEE"/>
    <property type="match status" value="1"/>
</dbReference>
<evidence type="ECO:0000256" key="2">
    <source>
        <dbReference type="ARBA" id="ARBA00022737"/>
    </source>
</evidence>
<dbReference type="GO" id="GO:0005634">
    <property type="term" value="C:nucleus"/>
    <property type="evidence" value="ECO:0007669"/>
    <property type="project" value="UniProtKB-SubCell"/>
</dbReference>
<feature type="domain" description="SAWADEE" evidence="4">
    <location>
        <begin position="31"/>
        <end position="108"/>
    </location>
</feature>
<evidence type="ECO:0000313" key="5">
    <source>
        <dbReference type="EMBL" id="KAG0728991.1"/>
    </source>
</evidence>
<keyword evidence="6" id="KW-1185">Reference proteome</keyword>
<dbReference type="OrthoDB" id="161570at2759"/>
<evidence type="ECO:0000313" key="6">
    <source>
        <dbReference type="Proteomes" id="UP000770661"/>
    </source>
</evidence>
<dbReference type="Gene3D" id="2.30.30.140">
    <property type="match status" value="2"/>
</dbReference>
<sequence>MVSRADILQASAMARQLHVYKPGIDFVPGARLEVLESRDSHWYQCKIVEVDWGELDILVHYERWSNRFDEWLKMDSTRIRNLSHSSQRREWKSGLSVGDRVLARWANDGKRYHARITKELGDGKS</sequence>
<dbReference type="AlphaFoldDB" id="A0A8J4YV69"/>
<reference evidence="5" key="1">
    <citation type="submission" date="2020-07" db="EMBL/GenBank/DDBJ databases">
        <title>The High-quality genome of the commercially important snow crab, Chionoecetes opilio.</title>
        <authorList>
            <person name="Jeong J.-H."/>
            <person name="Ryu S."/>
        </authorList>
    </citation>
    <scope>NUCLEOTIDE SEQUENCE</scope>
    <source>
        <strain evidence="5">MADBK_172401_WGS</strain>
        <tissue evidence="5">Digestive gland</tissue>
    </source>
</reference>
<dbReference type="GO" id="GO:0006357">
    <property type="term" value="P:regulation of transcription by RNA polymerase II"/>
    <property type="evidence" value="ECO:0007669"/>
    <property type="project" value="TreeGrafter"/>
</dbReference>
<dbReference type="InterPro" id="IPR043449">
    <property type="entry name" value="PHF20-like"/>
</dbReference>
<comment type="caution">
    <text evidence="5">The sequence shown here is derived from an EMBL/GenBank/DDBJ whole genome shotgun (WGS) entry which is preliminary data.</text>
</comment>
<evidence type="ECO:0000256" key="1">
    <source>
        <dbReference type="ARBA" id="ARBA00004123"/>
    </source>
</evidence>
<evidence type="ECO:0000256" key="3">
    <source>
        <dbReference type="ARBA" id="ARBA00023242"/>
    </source>
</evidence>
<dbReference type="Proteomes" id="UP000770661">
    <property type="component" value="Unassembled WGS sequence"/>
</dbReference>
<evidence type="ECO:0000259" key="4">
    <source>
        <dbReference type="Pfam" id="PF16719"/>
    </source>
</evidence>
<dbReference type="GO" id="GO:0044545">
    <property type="term" value="C:NSL complex"/>
    <property type="evidence" value="ECO:0007669"/>
    <property type="project" value="TreeGrafter"/>
</dbReference>
<keyword evidence="3" id="KW-0539">Nucleus</keyword>
<dbReference type="EMBL" id="JACEEZ010001614">
    <property type="protein sequence ID" value="KAG0728991.1"/>
    <property type="molecule type" value="Genomic_DNA"/>
</dbReference>
<comment type="subcellular location">
    <subcellularLocation>
        <location evidence="1">Nucleus</location>
    </subcellularLocation>
</comment>
<name>A0A8J4YV69_CHIOP</name>
<organism evidence="5 6">
    <name type="scientific">Chionoecetes opilio</name>
    <name type="common">Atlantic snow crab</name>
    <name type="synonym">Cancer opilio</name>
    <dbReference type="NCBI Taxonomy" id="41210"/>
    <lineage>
        <taxon>Eukaryota</taxon>
        <taxon>Metazoa</taxon>
        <taxon>Ecdysozoa</taxon>
        <taxon>Arthropoda</taxon>
        <taxon>Crustacea</taxon>
        <taxon>Multicrustacea</taxon>
        <taxon>Malacostraca</taxon>
        <taxon>Eumalacostraca</taxon>
        <taxon>Eucarida</taxon>
        <taxon>Decapoda</taxon>
        <taxon>Pleocyemata</taxon>
        <taxon>Brachyura</taxon>
        <taxon>Eubrachyura</taxon>
        <taxon>Majoidea</taxon>
        <taxon>Majidae</taxon>
        <taxon>Chionoecetes</taxon>
    </lineage>
</organism>
<accession>A0A8J4YV69</accession>
<dbReference type="GO" id="GO:0003682">
    <property type="term" value="F:chromatin binding"/>
    <property type="evidence" value="ECO:0007669"/>
    <property type="project" value="InterPro"/>
</dbReference>
<keyword evidence="2" id="KW-0677">Repeat</keyword>
<proteinExistence type="predicted"/>
<dbReference type="CDD" id="cd20104">
    <property type="entry name" value="MBT_PHF20L1-like"/>
    <property type="match status" value="1"/>
</dbReference>
<gene>
    <name evidence="5" type="primary">Phf20l1_0</name>
    <name evidence="5" type="ORF">GWK47_031312</name>
</gene>
<dbReference type="PANTHER" id="PTHR15856">
    <property type="entry name" value="PHD FINGER PROTEIN 20-RELATED"/>
    <property type="match status" value="1"/>
</dbReference>
<dbReference type="SUPFAM" id="SSF54160">
    <property type="entry name" value="Chromo domain-like"/>
    <property type="match status" value="1"/>
</dbReference>
<dbReference type="InterPro" id="IPR016197">
    <property type="entry name" value="Chromo-like_dom_sf"/>
</dbReference>
<protein>
    <submittedName>
        <fullName evidence="5">PHD finger protein 20-like protein 1</fullName>
    </submittedName>
</protein>
<dbReference type="PANTHER" id="PTHR15856:SF51">
    <property type="entry name" value="MBD-R2"/>
    <property type="match status" value="1"/>
</dbReference>
<dbReference type="InterPro" id="IPR032001">
    <property type="entry name" value="SAWADEE_dom"/>
</dbReference>